<feature type="domain" description="Saposin B-type" evidence="8">
    <location>
        <begin position="882"/>
        <end position="967"/>
    </location>
</feature>
<dbReference type="InterPro" id="IPR003119">
    <property type="entry name" value="SAP_A"/>
</dbReference>
<evidence type="ECO:0000256" key="5">
    <source>
        <dbReference type="ARBA" id="ARBA00023157"/>
    </source>
</evidence>
<dbReference type="InterPro" id="IPR008139">
    <property type="entry name" value="SaposinB_dom"/>
</dbReference>
<dbReference type="SUPFAM" id="SSF47862">
    <property type="entry name" value="Saposin"/>
    <property type="match status" value="8"/>
</dbReference>
<evidence type="ECO:0000256" key="7">
    <source>
        <dbReference type="SAM" id="SignalP"/>
    </source>
</evidence>
<dbReference type="STRING" id="35570.A0A1I8PUJ9"/>
<evidence type="ECO:0008006" key="12">
    <source>
        <dbReference type="Google" id="ProtNLM"/>
    </source>
</evidence>
<feature type="domain" description="Saposin A-type" evidence="9">
    <location>
        <begin position="31"/>
        <end position="71"/>
    </location>
</feature>
<dbReference type="InterPro" id="IPR051428">
    <property type="entry name" value="Sphingo_Act-Surfact_Prot"/>
</dbReference>
<dbReference type="InterPro" id="IPR007856">
    <property type="entry name" value="SapB_1"/>
</dbReference>
<dbReference type="GO" id="GO:0016020">
    <property type="term" value="C:membrane"/>
    <property type="evidence" value="ECO:0007669"/>
    <property type="project" value="GOC"/>
</dbReference>
<dbReference type="GO" id="GO:0005576">
    <property type="term" value="C:extracellular region"/>
    <property type="evidence" value="ECO:0007669"/>
    <property type="project" value="UniProtKB-SubCell"/>
</dbReference>
<dbReference type="AlphaFoldDB" id="A0A1I8PUJ9"/>
<dbReference type="PANTHER" id="PTHR11480">
    <property type="entry name" value="SAPOSIN-RELATED"/>
    <property type="match status" value="1"/>
</dbReference>
<dbReference type="InterPro" id="IPR011001">
    <property type="entry name" value="Saposin-like"/>
</dbReference>
<feature type="domain" description="Saposin B-type" evidence="8">
    <location>
        <begin position="666"/>
        <end position="755"/>
    </location>
</feature>
<dbReference type="InterPro" id="IPR008373">
    <property type="entry name" value="Saposin"/>
</dbReference>
<protein>
    <recommendedName>
        <fullName evidence="12">Saposin</fullName>
    </recommendedName>
</protein>
<dbReference type="Proteomes" id="UP000095300">
    <property type="component" value="Unassembled WGS sequence"/>
</dbReference>
<dbReference type="EnsemblMetazoa" id="SCAU011262-RB">
    <property type="protein sequence ID" value="SCAU011262-PB"/>
    <property type="gene ID" value="SCAU011262"/>
</dbReference>
<evidence type="ECO:0000259" key="8">
    <source>
        <dbReference type="PROSITE" id="PS50015"/>
    </source>
</evidence>
<evidence type="ECO:0000259" key="9">
    <source>
        <dbReference type="PROSITE" id="PS51110"/>
    </source>
</evidence>
<dbReference type="VEuPathDB" id="VectorBase:SCAU011262"/>
<dbReference type="Pfam" id="PF05184">
    <property type="entry name" value="SapB_1"/>
    <property type="match status" value="5"/>
</dbReference>
<dbReference type="GO" id="GO:0006665">
    <property type="term" value="P:sphingolipid metabolic process"/>
    <property type="evidence" value="ECO:0007669"/>
    <property type="project" value="InterPro"/>
</dbReference>
<dbReference type="PROSITE" id="PS50015">
    <property type="entry name" value="SAP_B"/>
    <property type="match status" value="8"/>
</dbReference>
<dbReference type="Gene3D" id="1.10.225.10">
    <property type="entry name" value="Saposin-like"/>
    <property type="match status" value="8"/>
</dbReference>
<feature type="signal peptide" evidence="7">
    <location>
        <begin position="1"/>
        <end position="25"/>
    </location>
</feature>
<feature type="chain" id="PRO_5009327345" description="Saposin" evidence="7">
    <location>
        <begin position="26"/>
        <end position="978"/>
    </location>
</feature>
<dbReference type="PANTHER" id="PTHR11480:SF3">
    <property type="entry name" value="BCDNA.GH08312"/>
    <property type="match status" value="1"/>
</dbReference>
<feature type="domain" description="Saposin B-type" evidence="8">
    <location>
        <begin position="75"/>
        <end position="157"/>
    </location>
</feature>
<keyword evidence="11" id="KW-1185">Reference proteome</keyword>
<dbReference type="PRINTS" id="PR01797">
    <property type="entry name" value="SAPOSIN"/>
</dbReference>
<evidence type="ECO:0000256" key="1">
    <source>
        <dbReference type="ARBA" id="ARBA00004613"/>
    </source>
</evidence>
<feature type="domain" description="Saposin B-type" evidence="8">
    <location>
        <begin position="439"/>
        <end position="520"/>
    </location>
</feature>
<dbReference type="FunFam" id="1.10.225.10:FF:000002">
    <property type="entry name" value="prosaposin isoform X2"/>
    <property type="match status" value="3"/>
</dbReference>
<keyword evidence="4" id="KW-0677">Repeat</keyword>
<dbReference type="Pfam" id="PF02199">
    <property type="entry name" value="SapA"/>
    <property type="match status" value="1"/>
</dbReference>
<evidence type="ECO:0000256" key="2">
    <source>
        <dbReference type="ARBA" id="ARBA00022525"/>
    </source>
</evidence>
<evidence type="ECO:0000256" key="3">
    <source>
        <dbReference type="ARBA" id="ARBA00022729"/>
    </source>
</evidence>
<comment type="subcellular location">
    <subcellularLocation>
        <location evidence="1">Secreted</location>
    </subcellularLocation>
</comment>
<reference evidence="10" key="1">
    <citation type="submission" date="2020-05" db="UniProtKB">
        <authorList>
            <consortium name="EnsemblMetazoa"/>
        </authorList>
    </citation>
    <scope>IDENTIFICATION</scope>
    <source>
        <strain evidence="10">USDA</strain>
    </source>
</reference>
<dbReference type="InterPro" id="IPR008138">
    <property type="entry name" value="SapB_2"/>
</dbReference>
<keyword evidence="2" id="KW-0964">Secreted</keyword>
<feature type="domain" description="Saposin B-type" evidence="8">
    <location>
        <begin position="297"/>
        <end position="377"/>
    </location>
</feature>
<gene>
    <name evidence="10" type="primary">106096079</name>
</gene>
<organism evidence="10 11">
    <name type="scientific">Stomoxys calcitrans</name>
    <name type="common">Stable fly</name>
    <name type="synonym">Conops calcitrans</name>
    <dbReference type="NCBI Taxonomy" id="35570"/>
    <lineage>
        <taxon>Eukaryota</taxon>
        <taxon>Metazoa</taxon>
        <taxon>Ecdysozoa</taxon>
        <taxon>Arthropoda</taxon>
        <taxon>Hexapoda</taxon>
        <taxon>Insecta</taxon>
        <taxon>Pterygota</taxon>
        <taxon>Neoptera</taxon>
        <taxon>Endopterygota</taxon>
        <taxon>Diptera</taxon>
        <taxon>Brachycera</taxon>
        <taxon>Muscomorpha</taxon>
        <taxon>Muscoidea</taxon>
        <taxon>Muscidae</taxon>
        <taxon>Stomoxys</taxon>
    </lineage>
</organism>
<sequence>MKQAKFGLCAIVALVAVFGLGVTNASPVHQQLVGAKKCTWGPSYWCSNLVNAKGCKAVRHCIQTVWESHNVPEDNDSICKICKDMVTQARDQLRSNETMEELKEVFEGSCNLIPIKVVKKECCKLADDFIPELVEALSSQMNPDQVCSVAGLCNNAEIDKLLTKYYSGALDGTLRESEEDKSTEEVKAVAVQPAKKASLTCGNCFSVATMMSNKFQTSNRDDILENILHMCGGMSSFSDACANIVLTYFNDIYDHIKGNLQPAGICHLSGVCAARYHQHPEDPKEEEPIDLMAPGNDDIPCELCQQLVHHLRDLLVANTTEAEFKQVMEGLCNQTKNFKSECISLVDQYYHTIYTTLVNDLDANGACFLIGVCPKGADYLYKGDIMPLLPVLPPAEIKVTIRKKLGAHEPKFTQEDLQAMALPIDHLMGAANPLLLVEGGELCTICEYMLHFIQETLATPATEDEIKRTVESICNKLPKSVNDKCSKFVDEYGDAVVALLIQGLNPADICPKMQMCPKHQENHNDMEVFSPKTNDEQDKPTCPLCLFAVEQAQEKIKNDKSKKNIKDVLDHLCTHLPQKLQAECVDFVETYSSELIDMLISDFKPQEICVSLKLCPKSNNYLEEMGLSAEDDSSSQEFDNDLSFNEVVPSEELPVEIVFQHHSEGVTPNCLLCEEMIKLAEKRINKKTTKLAVETISKDDIKRALEHSCDKMRTNFRAKCHRYVDKYGDQIAELLLKEMDPKLICTELGLCLFSEQEDLEIDEALKYDVIAMPTENVVLGKSDRYSGLDTSLRVQEPPTCVMCEFIMTKLENDLKDKHEQEQIKAAIENVCNHMPKTVTKTCDNFVEKYADAILSMLGSVPPKQVCQRMLLCFDGLSVVSDEVIECGVCHGATSSLLPYFRMVNTEHDNIDATEMTEVACEAVPAKYYSICSELVEVYGKSIMHLSESIVIDESSVCSQIGKCFNHEKSSLAFARISG</sequence>
<evidence type="ECO:0000256" key="4">
    <source>
        <dbReference type="ARBA" id="ARBA00022737"/>
    </source>
</evidence>
<dbReference type="SMART" id="SM00162">
    <property type="entry name" value="SAPA"/>
    <property type="match status" value="1"/>
</dbReference>
<accession>A0A1I8PUJ9</accession>
<keyword evidence="3 7" id="KW-0732">Signal</keyword>
<evidence type="ECO:0000313" key="11">
    <source>
        <dbReference type="Proteomes" id="UP000095300"/>
    </source>
</evidence>
<feature type="domain" description="Saposin B-type" evidence="8">
    <location>
        <begin position="197"/>
        <end position="276"/>
    </location>
</feature>
<dbReference type="Pfam" id="PF03489">
    <property type="entry name" value="SapB_2"/>
    <property type="match status" value="7"/>
</dbReference>
<feature type="domain" description="Saposin B-type" evidence="8">
    <location>
        <begin position="538"/>
        <end position="619"/>
    </location>
</feature>
<dbReference type="GO" id="GO:0005764">
    <property type="term" value="C:lysosome"/>
    <property type="evidence" value="ECO:0007669"/>
    <property type="project" value="InterPro"/>
</dbReference>
<evidence type="ECO:0000256" key="6">
    <source>
        <dbReference type="ARBA" id="ARBA00023180"/>
    </source>
</evidence>
<dbReference type="SMART" id="SM00741">
    <property type="entry name" value="SapB"/>
    <property type="match status" value="8"/>
</dbReference>
<dbReference type="PROSITE" id="PS51110">
    <property type="entry name" value="SAP_A"/>
    <property type="match status" value="1"/>
</dbReference>
<name>A0A1I8PUJ9_STOCA</name>
<proteinExistence type="predicted"/>
<dbReference type="KEGG" id="scac:106096079"/>
<keyword evidence="6" id="KW-0325">Glycoprotein</keyword>
<evidence type="ECO:0000313" key="10">
    <source>
        <dbReference type="EnsemblMetazoa" id="SCAU011262-PB"/>
    </source>
</evidence>
<feature type="domain" description="Saposin B-type" evidence="8">
    <location>
        <begin position="796"/>
        <end position="876"/>
    </location>
</feature>
<dbReference type="OrthoDB" id="69496at2759"/>
<keyword evidence="5" id="KW-1015">Disulfide bond</keyword>